<keyword evidence="7" id="KW-0472">Membrane</keyword>
<dbReference type="InterPro" id="IPR042175">
    <property type="entry name" value="Cell/Rod_MreC_2"/>
</dbReference>
<accession>A0A6L5XBA5</accession>
<dbReference type="Gene3D" id="2.40.10.340">
    <property type="entry name" value="Rod shape-determining protein MreC, domain 1"/>
    <property type="match status" value="1"/>
</dbReference>
<gene>
    <name evidence="9" type="primary">mreC</name>
    <name evidence="9" type="ORF">FYJ29_01915</name>
</gene>
<dbReference type="Proteomes" id="UP000483362">
    <property type="component" value="Unassembled WGS sequence"/>
</dbReference>
<evidence type="ECO:0000256" key="6">
    <source>
        <dbReference type="SAM" id="MobiDB-lite"/>
    </source>
</evidence>
<dbReference type="InterPro" id="IPR006983">
    <property type="entry name" value="MbeD_MobD"/>
</dbReference>
<feature type="compositionally biased region" description="Basic and acidic residues" evidence="6">
    <location>
        <begin position="272"/>
        <end position="281"/>
    </location>
</feature>
<keyword evidence="3" id="KW-0133">Cell shape</keyword>
<dbReference type="Pfam" id="PF04085">
    <property type="entry name" value="MreC"/>
    <property type="match status" value="1"/>
</dbReference>
<keyword evidence="5" id="KW-0175">Coiled coil</keyword>
<evidence type="ECO:0000256" key="3">
    <source>
        <dbReference type="ARBA" id="ARBA00022960"/>
    </source>
</evidence>
<organism evidence="9 10">
    <name type="scientific">Sodaliphilus pleomorphus</name>
    <dbReference type="NCBI Taxonomy" id="2606626"/>
    <lineage>
        <taxon>Bacteria</taxon>
        <taxon>Pseudomonadati</taxon>
        <taxon>Bacteroidota</taxon>
        <taxon>Bacteroidia</taxon>
        <taxon>Bacteroidales</taxon>
        <taxon>Muribaculaceae</taxon>
        <taxon>Sodaliphilus</taxon>
    </lineage>
</organism>
<evidence type="ECO:0000256" key="7">
    <source>
        <dbReference type="SAM" id="Phobius"/>
    </source>
</evidence>
<comment type="similarity">
    <text evidence="1">Belongs to the MreC family.</text>
</comment>
<name>A0A6L5XBA5_9BACT</name>
<dbReference type="AlphaFoldDB" id="A0A6L5XBA5"/>
<proteinExistence type="inferred from homology"/>
<evidence type="ECO:0000313" key="10">
    <source>
        <dbReference type="Proteomes" id="UP000483362"/>
    </source>
</evidence>
<protein>
    <recommendedName>
        <fullName evidence="2">Cell shape-determining protein MreC</fullName>
    </recommendedName>
    <alternativeName>
        <fullName evidence="4">Cell shape protein MreC</fullName>
    </alternativeName>
</protein>
<evidence type="ECO:0000256" key="1">
    <source>
        <dbReference type="ARBA" id="ARBA00009369"/>
    </source>
</evidence>
<dbReference type="GO" id="GO:0008360">
    <property type="term" value="P:regulation of cell shape"/>
    <property type="evidence" value="ECO:0007669"/>
    <property type="project" value="UniProtKB-KW"/>
</dbReference>
<evidence type="ECO:0000256" key="4">
    <source>
        <dbReference type="ARBA" id="ARBA00032089"/>
    </source>
</evidence>
<dbReference type="PANTHER" id="PTHR34138:SF1">
    <property type="entry name" value="CELL SHAPE-DETERMINING PROTEIN MREC"/>
    <property type="match status" value="1"/>
</dbReference>
<dbReference type="RefSeq" id="WP_154326898.1">
    <property type="nucleotide sequence ID" value="NZ_JAQYJH010000079.1"/>
</dbReference>
<evidence type="ECO:0000313" key="9">
    <source>
        <dbReference type="EMBL" id="MSS16533.1"/>
    </source>
</evidence>
<dbReference type="InterPro" id="IPR042177">
    <property type="entry name" value="Cell/Rod_1"/>
</dbReference>
<reference evidence="9 10" key="1">
    <citation type="submission" date="2019-08" db="EMBL/GenBank/DDBJ databases">
        <title>In-depth cultivation of the pig gut microbiome towards novel bacterial diversity and tailored functional studies.</title>
        <authorList>
            <person name="Wylensek D."/>
            <person name="Hitch T.C.A."/>
            <person name="Clavel T."/>
        </authorList>
    </citation>
    <scope>NUCLEOTIDE SEQUENCE [LARGE SCALE GENOMIC DNA]</scope>
    <source>
        <strain evidence="9 10">Oil-RF-744-WCA-WT-10</strain>
    </source>
</reference>
<comment type="caution">
    <text evidence="9">The sequence shown here is derived from an EMBL/GenBank/DDBJ whole genome shotgun (WGS) entry which is preliminary data.</text>
</comment>
<dbReference type="EMBL" id="VULT01000002">
    <property type="protein sequence ID" value="MSS16533.1"/>
    <property type="molecule type" value="Genomic_DNA"/>
</dbReference>
<dbReference type="NCBIfam" id="NF010532">
    <property type="entry name" value="PRK13922.9-3"/>
    <property type="match status" value="1"/>
</dbReference>
<evidence type="ECO:0000256" key="2">
    <source>
        <dbReference type="ARBA" id="ARBA00013855"/>
    </source>
</evidence>
<dbReference type="Gene3D" id="2.40.10.350">
    <property type="entry name" value="Rod shape-determining protein MreC, domain 2"/>
    <property type="match status" value="1"/>
</dbReference>
<dbReference type="InterPro" id="IPR055342">
    <property type="entry name" value="MreC_beta-barrel_core"/>
</dbReference>
<feature type="transmembrane region" description="Helical" evidence="7">
    <location>
        <begin position="12"/>
        <end position="29"/>
    </location>
</feature>
<sequence>MNNLLNFLVKHVSWFVFIFYVIMSCVLLFNNNPYQQSVYLTSANGLSATVYKAYSTVTSYFNLRTINDELQQRNAALEMQVIGLEKQVDNLKIQLPDTNGVQPLLRQYNYVVANVISNSVSQPYNYITIDRGALDGIEPEMGVVDHNGVVGIVNAVGRHSARIISLLNPYMRLSCKVKRNNYFGSMMWDGRNPEYATLQELPKQGHYLKGDTVVTSGYSAVFPEGIIVGYVVSKERDMSGTFVSLKVRLATNFMQLSTVRAVKNKMKVELKALESKDENKQAAEQQKAQDATKRKLDRAAAKAAQAREGRKEAKRP</sequence>
<feature type="coiled-coil region" evidence="5">
    <location>
        <begin position="60"/>
        <end position="94"/>
    </location>
</feature>
<evidence type="ECO:0000259" key="8">
    <source>
        <dbReference type="Pfam" id="PF04085"/>
    </source>
</evidence>
<evidence type="ECO:0000256" key="5">
    <source>
        <dbReference type="SAM" id="Coils"/>
    </source>
</evidence>
<feature type="domain" description="Rod shape-determining protein MreC beta-barrel core" evidence="8">
    <location>
        <begin position="115"/>
        <end position="260"/>
    </location>
</feature>
<dbReference type="Pfam" id="PF04899">
    <property type="entry name" value="MbeD_MobD"/>
    <property type="match status" value="1"/>
</dbReference>
<feature type="region of interest" description="Disordered" evidence="6">
    <location>
        <begin position="272"/>
        <end position="316"/>
    </location>
</feature>
<keyword evidence="7" id="KW-1133">Transmembrane helix</keyword>
<keyword evidence="10" id="KW-1185">Reference proteome</keyword>
<dbReference type="GO" id="GO:0005886">
    <property type="term" value="C:plasma membrane"/>
    <property type="evidence" value="ECO:0007669"/>
    <property type="project" value="TreeGrafter"/>
</dbReference>
<feature type="compositionally biased region" description="Basic and acidic residues" evidence="6">
    <location>
        <begin position="290"/>
        <end position="316"/>
    </location>
</feature>
<dbReference type="PANTHER" id="PTHR34138">
    <property type="entry name" value="CELL SHAPE-DETERMINING PROTEIN MREC"/>
    <property type="match status" value="1"/>
</dbReference>
<keyword evidence="7" id="KW-0812">Transmembrane</keyword>
<dbReference type="InterPro" id="IPR007221">
    <property type="entry name" value="MreC"/>
</dbReference>